<keyword evidence="6 15" id="KW-0863">Zinc-finger</keyword>
<dbReference type="EMBL" id="JALKFT010000014">
    <property type="protein sequence ID" value="MCK9877130.1"/>
    <property type="molecule type" value="Genomic_DNA"/>
</dbReference>
<dbReference type="PROSITE" id="PS51068">
    <property type="entry name" value="FPG_CAT"/>
    <property type="match status" value="1"/>
</dbReference>
<dbReference type="Gene3D" id="3.20.190.10">
    <property type="entry name" value="MutM-like, N-terminal"/>
    <property type="match status" value="1"/>
</dbReference>
<evidence type="ECO:0000256" key="6">
    <source>
        <dbReference type="ARBA" id="ARBA00022771"/>
    </source>
</evidence>
<comment type="caution">
    <text evidence="19">The sequence shown here is derived from an EMBL/GenBank/DDBJ whole genome shotgun (WGS) entry which is preliminary data.</text>
</comment>
<dbReference type="InterPro" id="IPR010663">
    <property type="entry name" value="Znf_FPG/IleRS"/>
</dbReference>
<dbReference type="Pfam" id="PF06827">
    <property type="entry name" value="zf-FPG_IleRS"/>
    <property type="match status" value="1"/>
</dbReference>
<evidence type="ECO:0000256" key="14">
    <source>
        <dbReference type="ARBA" id="ARBA00044632"/>
    </source>
</evidence>
<name>A0ABT0K019_9ACTN</name>
<evidence type="ECO:0000313" key="19">
    <source>
        <dbReference type="EMBL" id="MCK9877130.1"/>
    </source>
</evidence>
<dbReference type="SMART" id="SM01232">
    <property type="entry name" value="H2TH"/>
    <property type="match status" value="1"/>
</dbReference>
<dbReference type="Pfam" id="PF01149">
    <property type="entry name" value="Fapy_DNA_glyco"/>
    <property type="match status" value="1"/>
</dbReference>
<evidence type="ECO:0000256" key="8">
    <source>
        <dbReference type="ARBA" id="ARBA00022833"/>
    </source>
</evidence>
<evidence type="ECO:0000259" key="18">
    <source>
        <dbReference type="PROSITE" id="PS51068"/>
    </source>
</evidence>
<keyword evidence="8" id="KW-0862">Zinc</keyword>
<comment type="similarity">
    <text evidence="2">Belongs to the FPG family.</text>
</comment>
<evidence type="ECO:0000256" key="4">
    <source>
        <dbReference type="ARBA" id="ARBA00022723"/>
    </source>
</evidence>
<dbReference type="PANTHER" id="PTHR42697">
    <property type="entry name" value="ENDONUCLEASE 8"/>
    <property type="match status" value="1"/>
</dbReference>
<dbReference type="PROSITE" id="PS01242">
    <property type="entry name" value="ZF_FPG_1"/>
    <property type="match status" value="1"/>
</dbReference>
<reference evidence="19 20" key="1">
    <citation type="submission" date="2022-04" db="EMBL/GenBank/DDBJ databases">
        <title>Genome diversity in the genus Frankia.</title>
        <authorList>
            <person name="Carlos-Shanley C."/>
            <person name="Hahn D."/>
        </authorList>
    </citation>
    <scope>NUCLEOTIDE SEQUENCE [LARGE SCALE GENOMIC DNA]</scope>
    <source>
        <strain evidence="19 20">Ag45/Mut15</strain>
    </source>
</reference>
<dbReference type="PANTHER" id="PTHR42697:SF3">
    <property type="entry name" value="ENDONUCLEASE 8 1"/>
    <property type="match status" value="1"/>
</dbReference>
<evidence type="ECO:0000313" key="20">
    <source>
        <dbReference type="Proteomes" id="UP001201873"/>
    </source>
</evidence>
<gene>
    <name evidence="19" type="ORF">MXD59_15335</name>
</gene>
<keyword evidence="12" id="KW-0511">Multifunctional enzyme</keyword>
<dbReference type="Pfam" id="PF06831">
    <property type="entry name" value="H2TH"/>
    <property type="match status" value="1"/>
</dbReference>
<evidence type="ECO:0000256" key="5">
    <source>
        <dbReference type="ARBA" id="ARBA00022763"/>
    </source>
</evidence>
<dbReference type="InterPro" id="IPR015887">
    <property type="entry name" value="DNA_glyclase_Znf_dom_DNA_BS"/>
</dbReference>
<dbReference type="Proteomes" id="UP001201873">
    <property type="component" value="Unassembled WGS sequence"/>
</dbReference>
<dbReference type="SMART" id="SM00898">
    <property type="entry name" value="Fapy_DNA_glyco"/>
    <property type="match status" value="1"/>
</dbReference>
<protein>
    <recommendedName>
        <fullName evidence="3">DNA-(apurinic or apyrimidinic site) lyase</fullName>
        <ecNumber evidence="3">4.2.99.18</ecNumber>
    </recommendedName>
</protein>
<keyword evidence="10" id="KW-0234">DNA repair</keyword>
<dbReference type="SUPFAM" id="SSF57716">
    <property type="entry name" value="Glucocorticoid receptor-like (DNA-binding domain)"/>
    <property type="match status" value="1"/>
</dbReference>
<evidence type="ECO:0000256" key="11">
    <source>
        <dbReference type="ARBA" id="ARBA00023239"/>
    </source>
</evidence>
<dbReference type="Gene3D" id="1.10.8.50">
    <property type="match status" value="1"/>
</dbReference>
<dbReference type="RefSeq" id="WP_248825416.1">
    <property type="nucleotide sequence ID" value="NZ_JALKFT010000014.1"/>
</dbReference>
<keyword evidence="4" id="KW-0479">Metal-binding</keyword>
<dbReference type="InterPro" id="IPR015886">
    <property type="entry name" value="H2TH_FPG"/>
</dbReference>
<evidence type="ECO:0000256" key="10">
    <source>
        <dbReference type="ARBA" id="ARBA00023204"/>
    </source>
</evidence>
<dbReference type="SUPFAM" id="SSF81624">
    <property type="entry name" value="N-terminal domain of MutM-like DNA repair proteins"/>
    <property type="match status" value="1"/>
</dbReference>
<organism evidence="19 20">
    <name type="scientific">Frankia umida</name>
    <dbReference type="NCBI Taxonomy" id="573489"/>
    <lineage>
        <taxon>Bacteria</taxon>
        <taxon>Bacillati</taxon>
        <taxon>Actinomycetota</taxon>
        <taxon>Actinomycetes</taxon>
        <taxon>Frankiales</taxon>
        <taxon>Frankiaceae</taxon>
        <taxon>Frankia</taxon>
    </lineage>
</organism>
<keyword evidence="11" id="KW-0456">Lyase</keyword>
<dbReference type="InterPro" id="IPR010979">
    <property type="entry name" value="Ribosomal_uS13-like_H2TH"/>
</dbReference>
<dbReference type="InterPro" id="IPR035937">
    <property type="entry name" value="FPG_N"/>
</dbReference>
<evidence type="ECO:0000256" key="3">
    <source>
        <dbReference type="ARBA" id="ARBA00012720"/>
    </source>
</evidence>
<evidence type="ECO:0000256" key="15">
    <source>
        <dbReference type="PROSITE-ProRule" id="PRU00391"/>
    </source>
</evidence>
<evidence type="ECO:0000256" key="16">
    <source>
        <dbReference type="SAM" id="MobiDB-lite"/>
    </source>
</evidence>
<keyword evidence="9" id="KW-0238">DNA-binding</keyword>
<keyword evidence="20" id="KW-1185">Reference proteome</keyword>
<evidence type="ECO:0000256" key="1">
    <source>
        <dbReference type="ARBA" id="ARBA00001947"/>
    </source>
</evidence>
<comment type="catalytic activity">
    <reaction evidence="14">
        <text>2'-deoxyribonucleotide-(2'-deoxyribose 5'-phosphate)-2'-deoxyribonucleotide-DNA = a 3'-end 2'-deoxyribonucleotide-(2,3-dehydro-2,3-deoxyribose 5'-phosphate)-DNA + a 5'-end 5'-phospho-2'-deoxyribonucleoside-DNA + H(+)</text>
        <dbReference type="Rhea" id="RHEA:66592"/>
        <dbReference type="Rhea" id="RHEA-COMP:13180"/>
        <dbReference type="Rhea" id="RHEA-COMP:16897"/>
        <dbReference type="Rhea" id="RHEA-COMP:17067"/>
        <dbReference type="ChEBI" id="CHEBI:15378"/>
        <dbReference type="ChEBI" id="CHEBI:136412"/>
        <dbReference type="ChEBI" id="CHEBI:157695"/>
        <dbReference type="ChEBI" id="CHEBI:167181"/>
        <dbReference type="EC" id="4.2.99.18"/>
    </reaction>
</comment>
<proteinExistence type="inferred from homology"/>
<feature type="region of interest" description="Disordered" evidence="16">
    <location>
        <begin position="65"/>
        <end position="85"/>
    </location>
</feature>
<evidence type="ECO:0000256" key="9">
    <source>
        <dbReference type="ARBA" id="ARBA00023125"/>
    </source>
</evidence>
<dbReference type="CDD" id="cd08970">
    <property type="entry name" value="AcNei1_N"/>
    <property type="match status" value="1"/>
</dbReference>
<evidence type="ECO:0000256" key="2">
    <source>
        <dbReference type="ARBA" id="ARBA00009409"/>
    </source>
</evidence>
<evidence type="ECO:0000259" key="17">
    <source>
        <dbReference type="PROSITE" id="PS51066"/>
    </source>
</evidence>
<evidence type="ECO:0000256" key="7">
    <source>
        <dbReference type="ARBA" id="ARBA00022801"/>
    </source>
</evidence>
<evidence type="ECO:0000256" key="12">
    <source>
        <dbReference type="ARBA" id="ARBA00023268"/>
    </source>
</evidence>
<dbReference type="EC" id="4.2.99.18" evidence="3"/>
<dbReference type="InterPro" id="IPR012319">
    <property type="entry name" value="FPG_cat"/>
</dbReference>
<accession>A0ABT0K019</accession>
<comment type="cofactor">
    <cofactor evidence="1">
        <name>Zn(2+)</name>
        <dbReference type="ChEBI" id="CHEBI:29105"/>
    </cofactor>
</comment>
<feature type="domain" description="Formamidopyrimidine-DNA glycosylase catalytic" evidence="18">
    <location>
        <begin position="2"/>
        <end position="138"/>
    </location>
</feature>
<sequence>MPEGHTVHRLAAAHRRMFQGHTVRAMSPQGRFAAGAHRLDGQILTGAEALGKHLLLGFGGFYDAAGPGPTTEQESTAEQEPEAENGAVHRAEVGGIGESAFVLHVHLGIYGTWSLGAGPLPAPTGAVRLRLSTAGGVGDGGCGGGRGDGDGPGGGDGAAGVVAYADLRGPNACELLEPGEIRALRDRLGPDPLRGDADPDRAYRRIVRSRTPIATLLMDQSVIAGPGNIYRAEVLFRAGVAPMLPGRDVSASLWSAIWADLVVLMAEGVRTGRIDTVRAEHTPEAMGRAPRVDDHGGEVYVYRRAGLPCLVCATEVRMRTLAGRNLFWCPGCQPAAALSTVR</sequence>
<evidence type="ECO:0000256" key="13">
    <source>
        <dbReference type="ARBA" id="ARBA00023295"/>
    </source>
</evidence>
<feature type="domain" description="FPG-type" evidence="17">
    <location>
        <begin position="300"/>
        <end position="334"/>
    </location>
</feature>
<keyword evidence="7" id="KW-0378">Hydrolase</keyword>
<dbReference type="SUPFAM" id="SSF46946">
    <property type="entry name" value="S13-like H2TH domain"/>
    <property type="match status" value="1"/>
</dbReference>
<keyword evidence="5" id="KW-0227">DNA damage</keyword>
<dbReference type="InterPro" id="IPR000214">
    <property type="entry name" value="Znf_DNA_glyclase/AP_lyase"/>
</dbReference>
<dbReference type="PROSITE" id="PS51066">
    <property type="entry name" value="ZF_FPG_2"/>
    <property type="match status" value="1"/>
</dbReference>
<keyword evidence="13" id="KW-0326">Glycosidase</keyword>